<name>A0A087CXY3_9BIFI</name>
<evidence type="ECO:0008006" key="4">
    <source>
        <dbReference type="Google" id="ProtNLM"/>
    </source>
</evidence>
<evidence type="ECO:0000313" key="3">
    <source>
        <dbReference type="Proteomes" id="UP000029040"/>
    </source>
</evidence>
<keyword evidence="1" id="KW-0175">Coiled coil</keyword>
<gene>
    <name evidence="2" type="ORF">BSAE_1768</name>
</gene>
<proteinExistence type="predicted"/>
<evidence type="ECO:0000313" key="2">
    <source>
        <dbReference type="EMBL" id="KFI88133.1"/>
    </source>
</evidence>
<dbReference type="RefSeq" id="WP_033510230.1">
    <property type="nucleotide sequence ID" value="NZ_JDTM01000015.1"/>
</dbReference>
<protein>
    <recommendedName>
        <fullName evidence="4">Chemotaxis protein</fullName>
    </recommendedName>
</protein>
<organism evidence="2 3">
    <name type="scientific">Bifidobacterium pullorum subsp. saeculare DSM 6531 = LMG 14934</name>
    <dbReference type="NCBI Taxonomy" id="1437611"/>
    <lineage>
        <taxon>Bacteria</taxon>
        <taxon>Bacillati</taxon>
        <taxon>Actinomycetota</taxon>
        <taxon>Actinomycetes</taxon>
        <taxon>Bifidobacteriales</taxon>
        <taxon>Bifidobacteriaceae</taxon>
        <taxon>Bifidobacterium</taxon>
    </lineage>
</organism>
<evidence type="ECO:0000256" key="1">
    <source>
        <dbReference type="SAM" id="Coils"/>
    </source>
</evidence>
<accession>A0A087CXY3</accession>
<feature type="coiled-coil region" evidence="1">
    <location>
        <begin position="44"/>
        <end position="71"/>
    </location>
</feature>
<dbReference type="AlphaFoldDB" id="A0A087CXY3"/>
<comment type="caution">
    <text evidence="2">The sequence shown here is derived from an EMBL/GenBank/DDBJ whole genome shotgun (WGS) entry which is preliminary data.</text>
</comment>
<sequence>MPVFVPLFIGAAVVSAMSGTGMFVKGVSDHGKAKKLNDDSKTRSELAASRLEELRKQCNNAMEELGREKLVILEGNIGRFLGAFTRLKNVEFSETEGLFEAKRFHAEQADFDELKKMNGFASSMLQGGVTGVAGGALTAFGAYSAASALATASTGTAISTLSGVAASNATLAFFGGGSLAAGGMGIAGGMAVLGGLVTGPALLVMGMIVGAKAGRNLENAKAYAAQTDQYCEEMEAGAEQCIAIRRRTYMLYALLTRLDAYFLPLIRRMEDIIATEGEDYSVYSDESKGVIGTVVSTAISIKTVVDTPMLAEDGSLTEESKDLLERMKE</sequence>
<dbReference type="Proteomes" id="UP000029040">
    <property type="component" value="Unassembled WGS sequence"/>
</dbReference>
<reference evidence="2 3" key="1">
    <citation type="submission" date="2014-03" db="EMBL/GenBank/DDBJ databases">
        <title>Genomics of Bifidobacteria.</title>
        <authorList>
            <person name="Ventura M."/>
            <person name="Milani C."/>
            <person name="Lugli G.A."/>
        </authorList>
    </citation>
    <scope>NUCLEOTIDE SEQUENCE [LARGE SCALE GENOMIC DNA]</scope>
    <source>
        <strain evidence="2 3">LMG 14934</strain>
    </source>
</reference>
<dbReference type="EMBL" id="JGZM01000003">
    <property type="protein sequence ID" value="KFI88133.1"/>
    <property type="molecule type" value="Genomic_DNA"/>
</dbReference>